<evidence type="ECO:0000256" key="1">
    <source>
        <dbReference type="SAM" id="Phobius"/>
    </source>
</evidence>
<feature type="chain" id="PRO_5013688594" evidence="2">
    <location>
        <begin position="35"/>
        <end position="508"/>
    </location>
</feature>
<reference evidence="4" key="1">
    <citation type="submission" date="2017-09" db="EMBL/GenBank/DDBJ databases">
        <title>Depth-based differentiation of microbial function through sediment-hosted aquifers and enrichment of novel symbionts in the deep terrestrial subsurface.</title>
        <authorList>
            <person name="Probst A.J."/>
            <person name="Ladd B."/>
            <person name="Jarett J.K."/>
            <person name="Geller-Mcgrath D.E."/>
            <person name="Sieber C.M.K."/>
            <person name="Emerson J.B."/>
            <person name="Anantharaman K."/>
            <person name="Thomas B.C."/>
            <person name="Malmstrom R."/>
            <person name="Stieglmeier M."/>
            <person name="Klingl A."/>
            <person name="Woyke T."/>
            <person name="Ryan C.M."/>
            <person name="Banfield J.F."/>
        </authorList>
    </citation>
    <scope>NUCLEOTIDE SEQUENCE [LARGE SCALE GENOMIC DNA]</scope>
</reference>
<dbReference type="Proteomes" id="UP000230852">
    <property type="component" value="Unassembled WGS sequence"/>
</dbReference>
<keyword evidence="1" id="KW-0472">Membrane</keyword>
<name>A0A2H0TZ86_9BACT</name>
<comment type="caution">
    <text evidence="3">The sequence shown here is derived from an EMBL/GenBank/DDBJ whole genome shotgun (WGS) entry which is preliminary data.</text>
</comment>
<organism evidence="3 4">
    <name type="scientific">Candidatus Magasanikbacteria bacterium CG10_big_fil_rev_8_21_14_0_10_36_16</name>
    <dbReference type="NCBI Taxonomy" id="1974645"/>
    <lineage>
        <taxon>Bacteria</taxon>
        <taxon>Candidatus Magasanikiibacteriota</taxon>
    </lineage>
</organism>
<keyword evidence="1" id="KW-1133">Transmembrane helix</keyword>
<keyword evidence="2" id="KW-0732">Signal</keyword>
<evidence type="ECO:0000256" key="2">
    <source>
        <dbReference type="SAM" id="SignalP"/>
    </source>
</evidence>
<gene>
    <name evidence="3" type="ORF">COU28_01150</name>
</gene>
<keyword evidence="1" id="KW-0812">Transmembrane</keyword>
<evidence type="ECO:0000313" key="4">
    <source>
        <dbReference type="Proteomes" id="UP000230852"/>
    </source>
</evidence>
<protein>
    <submittedName>
        <fullName evidence="3">Uncharacterized protein</fullName>
    </submittedName>
</protein>
<feature type="transmembrane region" description="Helical" evidence="1">
    <location>
        <begin position="122"/>
        <end position="147"/>
    </location>
</feature>
<feature type="transmembrane region" description="Helical" evidence="1">
    <location>
        <begin position="159"/>
        <end position="179"/>
    </location>
</feature>
<feature type="signal peptide" evidence="2">
    <location>
        <begin position="1"/>
        <end position="34"/>
    </location>
</feature>
<sequence>MVKNGVLFTNNKKMKKLLTILIFAFLLIPQVSQTADQRCWVKEDCQTFRTNYGATDAIGGFYDAATHSDALKACETDDKGQDAFGRDIGFCLPVGEPVTTVTFGGRNKFANIGEFIKFIYQYGMVVAGVLVVMVIVIAGVMYIFSGGNTDTVGQAKKRIYGAVIGLVLMALAYTMLNVVNPYLVNMKLPGIWAVNSDILVPYACNKLQSPQGNPIEIALAKQSSATRPDIAMTEADWFQFDNTDKTGKNNAKCGFDYFIQGKSEDQFCRGDYCDSDTLCFQGVNEANQNCKKDKMIGQIYATDLFSTNYGDADLPKKMLMFAINNFWSWKWITEIEVDIICNDGKTDLSYYQSHKTIDRFIDSDPDNKVNKNTKKEEYIINYTEQDIDDLISECDNDTGKTPTYIGFAINVDVNLPIKSTDENHLLGRDKEGNMIDLCAAKNVADGDNWEWCNYNLFILKPGIPHDLLITKEQLLQGFVFNINVSNIFINYPQEEKANDHYTDKWGGG</sequence>
<dbReference type="AlphaFoldDB" id="A0A2H0TZ86"/>
<proteinExistence type="predicted"/>
<evidence type="ECO:0000313" key="3">
    <source>
        <dbReference type="EMBL" id="PIR78530.1"/>
    </source>
</evidence>
<dbReference type="EMBL" id="PFBU01000020">
    <property type="protein sequence ID" value="PIR78530.1"/>
    <property type="molecule type" value="Genomic_DNA"/>
</dbReference>
<accession>A0A2H0TZ86</accession>